<dbReference type="Proteomes" id="UP000279833">
    <property type="component" value="Unassembled WGS sequence"/>
</dbReference>
<dbReference type="GO" id="GO:0006260">
    <property type="term" value="P:DNA replication"/>
    <property type="evidence" value="ECO:0007669"/>
    <property type="project" value="UniProtKB-KW"/>
</dbReference>
<dbReference type="InterPro" id="IPR013719">
    <property type="entry name" value="RTT106/SPT16-like_middle_dom"/>
</dbReference>
<evidence type="ECO:0000256" key="2">
    <source>
        <dbReference type="ARBA" id="ARBA00022454"/>
    </source>
</evidence>
<evidence type="ECO:0000256" key="3">
    <source>
        <dbReference type="ARBA" id="ARBA00022705"/>
    </source>
</evidence>
<accession>A0A183KMZ5</accession>
<dbReference type="WBParaSite" id="SCUD_0001642401-mRNA-1">
    <property type="protein sequence ID" value="SCUD_0001642401-mRNA-1"/>
    <property type="gene ID" value="SCUD_0001642401"/>
</dbReference>
<reference evidence="13 14" key="2">
    <citation type="submission" date="2018-11" db="EMBL/GenBank/DDBJ databases">
        <authorList>
            <consortium name="Pathogen Informatics"/>
        </authorList>
    </citation>
    <scope>NUCLEOTIDE SEQUENCE [LARGE SCALE GENOMIC DNA]</scope>
    <source>
        <strain evidence="13">Dakar</strain>
        <strain evidence="14">Dakar, Senegal</strain>
    </source>
</reference>
<comment type="function">
    <text evidence="10">Component of the FACT complex, a general chromatin factor that acts to reorganize nucleosomes. The FACT complex is involved in multiple processes that require DNA as a template such as mRNA elongation, DNA replication and DNA repair. During transcription elongation the FACT complex acts as a histone chaperone that both destabilizes and restores nucleosomal structure. It facilitates the passage of RNA polymerase II and transcription by promoting the dissociation of one histone H2A-H2B dimer from the nucleosome, then subsequently promotes the reestablishment of the nucleosome following the passage of RNA polymerase II.</text>
</comment>
<evidence type="ECO:0000256" key="11">
    <source>
        <dbReference type="SAM" id="MobiDB-lite"/>
    </source>
</evidence>
<feature type="region of interest" description="Disordered" evidence="11">
    <location>
        <begin position="101"/>
        <end position="179"/>
    </location>
</feature>
<gene>
    <name evidence="13" type="ORF">SCUD_LOCUS16421</name>
</gene>
<keyword evidence="8 10" id="KW-0234">DNA repair</keyword>
<dbReference type="AlphaFoldDB" id="A0A183KMZ5"/>
<dbReference type="GO" id="GO:0035101">
    <property type="term" value="C:FACT complex"/>
    <property type="evidence" value="ECO:0007669"/>
    <property type="project" value="UniProtKB-UniRule"/>
</dbReference>
<evidence type="ECO:0000256" key="10">
    <source>
        <dbReference type="RuleBase" id="RU367052"/>
    </source>
</evidence>
<organism evidence="15">
    <name type="scientific">Schistosoma curassoni</name>
    <dbReference type="NCBI Taxonomy" id="6186"/>
    <lineage>
        <taxon>Eukaryota</taxon>
        <taxon>Metazoa</taxon>
        <taxon>Spiralia</taxon>
        <taxon>Lophotrochozoa</taxon>
        <taxon>Platyhelminthes</taxon>
        <taxon>Trematoda</taxon>
        <taxon>Digenea</taxon>
        <taxon>Strigeidida</taxon>
        <taxon>Schistosomatoidea</taxon>
        <taxon>Schistosomatidae</taxon>
        <taxon>Schistosoma</taxon>
    </lineage>
</organism>
<keyword evidence="9 10" id="KW-0539">Nucleus</keyword>
<evidence type="ECO:0000256" key="4">
    <source>
        <dbReference type="ARBA" id="ARBA00022763"/>
    </source>
</evidence>
<name>A0A183KMZ5_9TREM</name>
<keyword evidence="7 10" id="KW-0804">Transcription</keyword>
<evidence type="ECO:0000256" key="6">
    <source>
        <dbReference type="ARBA" id="ARBA00023054"/>
    </source>
</evidence>
<evidence type="ECO:0000259" key="12">
    <source>
        <dbReference type="SMART" id="SM01287"/>
    </source>
</evidence>
<dbReference type="GO" id="GO:0006368">
    <property type="term" value="P:transcription elongation by RNA polymerase II"/>
    <property type="evidence" value="ECO:0007669"/>
    <property type="project" value="TreeGrafter"/>
</dbReference>
<evidence type="ECO:0000256" key="5">
    <source>
        <dbReference type="ARBA" id="ARBA00023015"/>
    </source>
</evidence>
<dbReference type="STRING" id="6186.A0A183KMZ5"/>
<dbReference type="Pfam" id="PF08512">
    <property type="entry name" value="Rttp106-like_middle"/>
    <property type="match status" value="1"/>
</dbReference>
<keyword evidence="2 10" id="KW-0158">Chromosome</keyword>
<evidence type="ECO:0000313" key="14">
    <source>
        <dbReference type="Proteomes" id="UP000279833"/>
    </source>
</evidence>
<feature type="compositionally biased region" description="Acidic residues" evidence="11">
    <location>
        <begin position="135"/>
        <end position="171"/>
    </location>
</feature>
<evidence type="ECO:0000256" key="7">
    <source>
        <dbReference type="ARBA" id="ARBA00023163"/>
    </source>
</evidence>
<keyword evidence="5 10" id="KW-0805">Transcription regulation</keyword>
<dbReference type="EMBL" id="UZAK01038641">
    <property type="protein sequence ID" value="VDP61539.1"/>
    <property type="molecule type" value="Genomic_DNA"/>
</dbReference>
<feature type="domain" description="Histone chaperone RTT106/FACT complex subunit SPT16-like middle" evidence="12">
    <location>
        <begin position="1"/>
        <end position="79"/>
    </location>
</feature>
<protein>
    <recommendedName>
        <fullName evidence="10">FACT complex subunit</fullName>
    </recommendedName>
</protein>
<dbReference type="GO" id="GO:0006281">
    <property type="term" value="P:DNA repair"/>
    <property type="evidence" value="ECO:0007669"/>
    <property type="project" value="UniProtKB-UniRule"/>
</dbReference>
<keyword evidence="6" id="KW-0175">Coiled coil</keyword>
<sequence length="241" mass="26975">MPTSSALISVVELPAFVVTLDEVEFVMLERVSLSIRTFDMVFVFKDYHKKPAMINSIPSTALELVKEWLLSCDIFYAEASKSLNWPKLMKTILDDPEGFVEQGGWSFISPDEDDDEDEEDTEDEDENYAPSESELSGDGEEDGSGDESSGDDEDWEAEEESDEPESLDSDESEGKDWDELEEEARKDLLSACAKCGGGMKIQPMKLQLHGDPVFLKARIITFGLQDVVRKILNGLRANDII</sequence>
<comment type="similarity">
    <text evidence="1 10">Belongs to the peptidase M24 family. SPT16 subfamily.</text>
</comment>
<keyword evidence="3 10" id="KW-0235">DNA replication</keyword>
<dbReference type="Gene3D" id="2.30.29.30">
    <property type="entry name" value="Pleckstrin-homology domain (PH domain)/Phosphotyrosine-binding domain (PTB)"/>
    <property type="match status" value="1"/>
</dbReference>
<dbReference type="InterPro" id="IPR011993">
    <property type="entry name" value="PH-like_dom_sf"/>
</dbReference>
<dbReference type="FunFam" id="2.30.29.30:FF:000017">
    <property type="entry name" value="FACT complex subunit SPT16"/>
    <property type="match status" value="1"/>
</dbReference>
<comment type="subcellular location">
    <subcellularLocation>
        <location evidence="10">Nucleus</location>
    </subcellularLocation>
    <subcellularLocation>
        <location evidence="10">Chromosome</location>
    </subcellularLocation>
</comment>
<dbReference type="InterPro" id="IPR040258">
    <property type="entry name" value="Spt16"/>
</dbReference>
<proteinExistence type="inferred from homology"/>
<keyword evidence="14" id="KW-1185">Reference proteome</keyword>
<dbReference type="SMART" id="SM01287">
    <property type="entry name" value="Rtt106"/>
    <property type="match status" value="1"/>
</dbReference>
<feature type="compositionally biased region" description="Acidic residues" evidence="11">
    <location>
        <begin position="110"/>
        <end position="127"/>
    </location>
</feature>
<evidence type="ECO:0000313" key="15">
    <source>
        <dbReference type="WBParaSite" id="SCUD_0001642401-mRNA-1"/>
    </source>
</evidence>
<comment type="subunit">
    <text evidence="10">Component of the FACT complex.</text>
</comment>
<evidence type="ECO:0000256" key="9">
    <source>
        <dbReference type="ARBA" id="ARBA00023242"/>
    </source>
</evidence>
<dbReference type="GO" id="GO:0031491">
    <property type="term" value="F:nucleosome binding"/>
    <property type="evidence" value="ECO:0007669"/>
    <property type="project" value="TreeGrafter"/>
</dbReference>
<evidence type="ECO:0000256" key="1">
    <source>
        <dbReference type="ARBA" id="ARBA00010779"/>
    </source>
</evidence>
<dbReference type="PANTHER" id="PTHR13980:SF15">
    <property type="entry name" value="FACT COMPLEX SUBUNIT SPT16"/>
    <property type="match status" value="1"/>
</dbReference>
<evidence type="ECO:0000313" key="13">
    <source>
        <dbReference type="EMBL" id="VDP61539.1"/>
    </source>
</evidence>
<keyword evidence="4 10" id="KW-0227">DNA damage</keyword>
<dbReference type="PANTHER" id="PTHR13980">
    <property type="entry name" value="CDC68 RELATED"/>
    <property type="match status" value="1"/>
</dbReference>
<reference evidence="15" key="1">
    <citation type="submission" date="2016-06" db="UniProtKB">
        <authorList>
            <consortium name="WormBaseParasite"/>
        </authorList>
    </citation>
    <scope>IDENTIFICATION</scope>
</reference>
<evidence type="ECO:0000256" key="8">
    <source>
        <dbReference type="ARBA" id="ARBA00023204"/>
    </source>
</evidence>